<dbReference type="AlphaFoldDB" id="A0A0G4I0U3"/>
<dbReference type="VEuPathDB" id="CryptoDB:Cvel_34525"/>
<organism evidence="1">
    <name type="scientific">Chromera velia CCMP2878</name>
    <dbReference type="NCBI Taxonomy" id="1169474"/>
    <lineage>
        <taxon>Eukaryota</taxon>
        <taxon>Sar</taxon>
        <taxon>Alveolata</taxon>
        <taxon>Colpodellida</taxon>
        <taxon>Chromeraceae</taxon>
        <taxon>Chromera</taxon>
    </lineage>
</organism>
<reference evidence="1" key="1">
    <citation type="submission" date="2014-11" db="EMBL/GenBank/DDBJ databases">
        <authorList>
            <person name="Otto D Thomas"/>
            <person name="Naeem Raeece"/>
        </authorList>
    </citation>
    <scope>NUCLEOTIDE SEQUENCE</scope>
</reference>
<evidence type="ECO:0000313" key="1">
    <source>
        <dbReference type="EMBL" id="CEM50487.1"/>
    </source>
</evidence>
<dbReference type="EMBL" id="CDMZ01004679">
    <property type="protein sequence ID" value="CEM50487.1"/>
    <property type="molecule type" value="Genomic_DNA"/>
</dbReference>
<name>A0A0G4I0U3_9ALVE</name>
<sequence length="405" mass="46214">MGEERRRQEVFWFDADEESIKELLVLLKKKALEDAGHGTRVWRAAGTALSKYMAGIAAVQALLYKLQDGSLQLQCTECGEEGRKCDCDLRVGIEDAFRAGTDRRIFVKRKSVKEGGTQRRRMDNRAVGKRMRALAESLFADLTWVWMETADSKRAHDVKRFCMRVQQFGEKTEADLLSADENVIYAIVSPFRKGKYLGATSQTPYARWEGHVSTARRGMKRTAEGRRQTATPLYEAMKGNAISEFILLPLCRVSEGGWRGGKQFLFAVELHLIDRLDPSLNVKGKREGGKEGGRNRGIRPVLPLTEFRECFSQTVPQQATREAFHRASDRAGMGTGLGGNFFYTWHYAFLAWKPRPASQLRRSPLSETDAKILLKRFLRTASDFFFRQVFWLNICRLCEVKGWTF</sequence>
<accession>A0A0G4I0U3</accession>
<proteinExistence type="predicted"/>
<protein>
    <submittedName>
        <fullName evidence="1">Uncharacterized protein</fullName>
    </submittedName>
</protein>
<gene>
    <name evidence="1" type="ORF">Cvel_34525</name>
</gene>